<evidence type="ECO:0000313" key="2">
    <source>
        <dbReference type="Proteomes" id="UP001338125"/>
    </source>
</evidence>
<dbReference type="Gene3D" id="3.80.10.10">
    <property type="entry name" value="Ribonuclease Inhibitor"/>
    <property type="match status" value="1"/>
</dbReference>
<reference evidence="1 2" key="1">
    <citation type="submission" date="2024-01" db="EMBL/GenBank/DDBJ databases">
        <title>Complete genome of Cladobotryum mycophilum ATHUM6906.</title>
        <authorList>
            <person name="Christinaki A.C."/>
            <person name="Myridakis A.I."/>
            <person name="Kouvelis V.N."/>
        </authorList>
    </citation>
    <scope>NUCLEOTIDE SEQUENCE [LARGE SCALE GENOMIC DNA]</scope>
    <source>
        <strain evidence="1 2">ATHUM6906</strain>
    </source>
</reference>
<evidence type="ECO:0008006" key="3">
    <source>
        <dbReference type="Google" id="ProtNLM"/>
    </source>
</evidence>
<sequence length="469" mass="53461">MEQPRSQIYFPPEILLLIFRHLGPGRKPLLCSPDLELQGLQEAADDGLEPGAPDTGTLYSLCLVSRRVRDLAQPFLYREFTMGGKHLRFYCFWAMAYRSDPKWSGRLVQFVRTLIEHRDLARLVKRVRISEEIFVHAGRTESILAVLKQAVTHVFPSSSWTPERSQEMSGTQSEGEHRLWCMRRTLSDQNFHMFLKSELVACLIALLPNLEHLRLCDGFRQSYLEHDEIPFFWKAAKMKSLPLRTLDLGTGLERMVPVMSMALHLETLNLHACESIFPFADGPRVTFPNLKTLLLTDSMFNHDEVRRLLNCCTGGLHKFAYEVNWRFPASDIMQSLSRHHKTLKYLHLDHCKSASMPRLTGFEKCTALSSLFLGSMFLSDMFASDSLHEIALPPFLESLRLSSYSFRGPEENTALCQFLAHLLEVKTLMPVRYPNLRYVTCDKRRLLAEEVSGVGAALGAVGITLIGKG</sequence>
<keyword evidence="2" id="KW-1185">Reference proteome</keyword>
<dbReference type="Proteomes" id="UP001338125">
    <property type="component" value="Unassembled WGS sequence"/>
</dbReference>
<name>A0ABR0S5X5_9HYPO</name>
<dbReference type="InterPro" id="IPR032675">
    <property type="entry name" value="LRR_dom_sf"/>
</dbReference>
<dbReference type="SUPFAM" id="SSF52047">
    <property type="entry name" value="RNI-like"/>
    <property type="match status" value="1"/>
</dbReference>
<dbReference type="EMBL" id="JAVFKD010000016">
    <property type="protein sequence ID" value="KAK5987211.1"/>
    <property type="molecule type" value="Genomic_DNA"/>
</dbReference>
<comment type="caution">
    <text evidence="1">The sequence shown here is derived from an EMBL/GenBank/DDBJ whole genome shotgun (WGS) entry which is preliminary data.</text>
</comment>
<organism evidence="1 2">
    <name type="scientific">Cladobotryum mycophilum</name>
    <dbReference type="NCBI Taxonomy" id="491253"/>
    <lineage>
        <taxon>Eukaryota</taxon>
        <taxon>Fungi</taxon>
        <taxon>Dikarya</taxon>
        <taxon>Ascomycota</taxon>
        <taxon>Pezizomycotina</taxon>
        <taxon>Sordariomycetes</taxon>
        <taxon>Hypocreomycetidae</taxon>
        <taxon>Hypocreales</taxon>
        <taxon>Hypocreaceae</taxon>
        <taxon>Cladobotryum</taxon>
    </lineage>
</organism>
<evidence type="ECO:0000313" key="1">
    <source>
        <dbReference type="EMBL" id="KAK5987211.1"/>
    </source>
</evidence>
<proteinExistence type="predicted"/>
<accession>A0ABR0S5X5</accession>
<protein>
    <recommendedName>
        <fullName evidence="3">F-box domain-containing protein</fullName>
    </recommendedName>
</protein>
<gene>
    <name evidence="1" type="ORF">PT974_11335</name>
</gene>